<feature type="coiled-coil region" evidence="1">
    <location>
        <begin position="80"/>
        <end position="107"/>
    </location>
</feature>
<organism evidence="2 3">
    <name type="scientific">Batillaria attramentaria</name>
    <dbReference type="NCBI Taxonomy" id="370345"/>
    <lineage>
        <taxon>Eukaryota</taxon>
        <taxon>Metazoa</taxon>
        <taxon>Spiralia</taxon>
        <taxon>Lophotrochozoa</taxon>
        <taxon>Mollusca</taxon>
        <taxon>Gastropoda</taxon>
        <taxon>Caenogastropoda</taxon>
        <taxon>Sorbeoconcha</taxon>
        <taxon>Cerithioidea</taxon>
        <taxon>Batillariidae</taxon>
        <taxon>Batillaria</taxon>
    </lineage>
</organism>
<evidence type="ECO:0000313" key="3">
    <source>
        <dbReference type="Proteomes" id="UP001519460"/>
    </source>
</evidence>
<evidence type="ECO:0000256" key="1">
    <source>
        <dbReference type="SAM" id="Coils"/>
    </source>
</evidence>
<name>A0ABD0M1G7_9CAEN</name>
<proteinExistence type="predicted"/>
<protein>
    <submittedName>
        <fullName evidence="2">Uncharacterized protein</fullName>
    </submittedName>
</protein>
<dbReference type="Proteomes" id="UP001519460">
    <property type="component" value="Unassembled WGS sequence"/>
</dbReference>
<sequence length="183" mass="21165">CSKLICPQVAEIGTSLSVVSSEIYRQRSAFINMEDKLEELRRNQRNLVMRTTVHTFKLSDLEQFKGLAIYRLVGQAEVLLQTTEGELEQFEGRLEAFKDRVTAQQDEMVDMRNVFGRLEQSATELRAADAYKAHDIQELKRGAMQMEQRLASLYHSLDRYIGNIRYDVRSILDHMCNANNLQC</sequence>
<dbReference type="EMBL" id="JACVVK020000011">
    <property type="protein sequence ID" value="KAK7505326.1"/>
    <property type="molecule type" value="Genomic_DNA"/>
</dbReference>
<reference evidence="2 3" key="1">
    <citation type="journal article" date="2023" name="Sci. Data">
        <title>Genome assembly of the Korean intertidal mud-creeper Batillaria attramentaria.</title>
        <authorList>
            <person name="Patra A.K."/>
            <person name="Ho P.T."/>
            <person name="Jun S."/>
            <person name="Lee S.J."/>
            <person name="Kim Y."/>
            <person name="Won Y.J."/>
        </authorList>
    </citation>
    <scope>NUCLEOTIDE SEQUENCE [LARGE SCALE GENOMIC DNA]</scope>
    <source>
        <strain evidence="2">Wonlab-2016</strain>
    </source>
</reference>
<keyword evidence="1" id="KW-0175">Coiled coil</keyword>
<keyword evidence="3" id="KW-1185">Reference proteome</keyword>
<evidence type="ECO:0000313" key="2">
    <source>
        <dbReference type="EMBL" id="KAK7505326.1"/>
    </source>
</evidence>
<gene>
    <name evidence="2" type="ORF">BaRGS_00003488</name>
</gene>
<feature type="non-terminal residue" evidence="2">
    <location>
        <position position="1"/>
    </location>
</feature>
<dbReference type="AlphaFoldDB" id="A0ABD0M1G7"/>
<accession>A0ABD0M1G7</accession>
<comment type="caution">
    <text evidence="2">The sequence shown here is derived from an EMBL/GenBank/DDBJ whole genome shotgun (WGS) entry which is preliminary data.</text>
</comment>